<proteinExistence type="predicted"/>
<evidence type="ECO:0008006" key="3">
    <source>
        <dbReference type="Google" id="ProtNLM"/>
    </source>
</evidence>
<gene>
    <name evidence="1" type="ORF">A9255_08330</name>
</gene>
<dbReference type="EMBL" id="CP016176">
    <property type="protein sequence ID" value="AOM40594.1"/>
    <property type="molecule type" value="Genomic_DNA"/>
</dbReference>
<keyword evidence="2" id="KW-1185">Reference proteome</keyword>
<sequence length="62" mass="6302">MSAAISAVLSITTFNAIASNSGKSTISLGYVEGDVSVDKNDKKYVDNAYVGEAVGTNFPGGV</sequence>
<name>A0ABN4S628_XENHO</name>
<evidence type="ECO:0000313" key="2">
    <source>
        <dbReference type="Proteomes" id="UP000094600"/>
    </source>
</evidence>
<organism evidence="1 2">
    <name type="scientific">Xenorhabdus hominickii</name>
    <dbReference type="NCBI Taxonomy" id="351679"/>
    <lineage>
        <taxon>Bacteria</taxon>
        <taxon>Pseudomonadati</taxon>
        <taxon>Pseudomonadota</taxon>
        <taxon>Gammaproteobacteria</taxon>
        <taxon>Enterobacterales</taxon>
        <taxon>Morganellaceae</taxon>
        <taxon>Xenorhabdus</taxon>
    </lineage>
</organism>
<dbReference type="Proteomes" id="UP000094600">
    <property type="component" value="Chromosome"/>
</dbReference>
<reference evidence="1 2" key="1">
    <citation type="submission" date="2016-06" db="EMBL/GenBank/DDBJ databases">
        <title>Bacterial characters and pathogenicity of Xenorhabdus hominickii from an entomopathogenic nematode, Steinernema monticolum.</title>
        <authorList>
            <person name="Park Y."/>
            <person name="Kim Y."/>
        </authorList>
    </citation>
    <scope>NUCLEOTIDE SEQUENCE [LARGE SCALE GENOMIC DNA]</scope>
    <source>
        <strain evidence="1 2">ANU1</strain>
    </source>
</reference>
<accession>A0ABN4S628</accession>
<dbReference type="RefSeq" id="WP_069316304.1">
    <property type="nucleotide sequence ID" value="NZ_CAWNQJ010000046.1"/>
</dbReference>
<evidence type="ECO:0000313" key="1">
    <source>
        <dbReference type="EMBL" id="AOM40594.1"/>
    </source>
</evidence>
<protein>
    <recommendedName>
        <fullName evidence="3">Porin</fullName>
    </recommendedName>
</protein>